<protein>
    <recommendedName>
        <fullName evidence="3">DUF885 domain-containing protein</fullName>
    </recommendedName>
</protein>
<dbReference type="EMBL" id="BSFQ01000007">
    <property type="protein sequence ID" value="GLL11088.1"/>
    <property type="molecule type" value="Genomic_DNA"/>
</dbReference>
<dbReference type="PANTHER" id="PTHR33361:SF2">
    <property type="entry name" value="DUF885 DOMAIN-CONTAINING PROTEIN"/>
    <property type="match status" value="1"/>
</dbReference>
<keyword evidence="2" id="KW-1185">Reference proteome</keyword>
<accession>A0A9W6L142</accession>
<reference evidence="1" key="1">
    <citation type="journal article" date="2014" name="Int. J. Syst. Evol. Microbiol.">
        <title>Complete genome sequence of Corynebacterium casei LMG S-19264T (=DSM 44701T), isolated from a smear-ripened cheese.</title>
        <authorList>
            <consortium name="US DOE Joint Genome Institute (JGI-PGF)"/>
            <person name="Walter F."/>
            <person name="Albersmeier A."/>
            <person name="Kalinowski J."/>
            <person name="Ruckert C."/>
        </authorList>
    </citation>
    <scope>NUCLEOTIDE SEQUENCE</scope>
    <source>
        <strain evidence="1">VKM Ac-1069</strain>
    </source>
</reference>
<comment type="caution">
    <text evidence="1">The sequence shown here is derived from an EMBL/GenBank/DDBJ whole genome shotgun (WGS) entry which is preliminary data.</text>
</comment>
<evidence type="ECO:0000313" key="2">
    <source>
        <dbReference type="Proteomes" id="UP001143463"/>
    </source>
</evidence>
<organism evidence="1 2">
    <name type="scientific">Pseudonocardia halophobica</name>
    <dbReference type="NCBI Taxonomy" id="29401"/>
    <lineage>
        <taxon>Bacteria</taxon>
        <taxon>Bacillati</taxon>
        <taxon>Actinomycetota</taxon>
        <taxon>Actinomycetes</taxon>
        <taxon>Pseudonocardiales</taxon>
        <taxon>Pseudonocardiaceae</taxon>
        <taxon>Pseudonocardia</taxon>
    </lineage>
</organism>
<dbReference type="PANTHER" id="PTHR33361">
    <property type="entry name" value="GLR0591 PROTEIN"/>
    <property type="match status" value="1"/>
</dbReference>
<dbReference type="RefSeq" id="WP_037038909.1">
    <property type="nucleotide sequence ID" value="NZ_BAAAUZ010000030.1"/>
</dbReference>
<proteinExistence type="predicted"/>
<reference evidence="1" key="2">
    <citation type="submission" date="2023-01" db="EMBL/GenBank/DDBJ databases">
        <authorList>
            <person name="Sun Q."/>
            <person name="Evtushenko L."/>
        </authorList>
    </citation>
    <scope>NUCLEOTIDE SEQUENCE</scope>
    <source>
        <strain evidence="1">VKM Ac-1069</strain>
    </source>
</reference>
<evidence type="ECO:0000313" key="1">
    <source>
        <dbReference type="EMBL" id="GLL11088.1"/>
    </source>
</evidence>
<dbReference type="InterPro" id="IPR010281">
    <property type="entry name" value="DUF885"/>
</dbReference>
<dbReference type="AlphaFoldDB" id="A0A9W6L142"/>
<evidence type="ECO:0008006" key="3">
    <source>
        <dbReference type="Google" id="ProtNLM"/>
    </source>
</evidence>
<dbReference type="Proteomes" id="UP001143463">
    <property type="component" value="Unassembled WGS sequence"/>
</dbReference>
<dbReference type="Pfam" id="PF05960">
    <property type="entry name" value="DUF885"/>
    <property type="match status" value="1"/>
</dbReference>
<gene>
    <name evidence="1" type="ORF">GCM10017577_22290</name>
</gene>
<name>A0A9W6L142_9PSEU</name>
<sequence>MSARTIRDLADAHVAAHAELDPLLATSLGLPTGQDRLPDLSPAGEEALDVLDRDTLARLEAVGEPENDTERRCARLLRERLAAAQATRTLGEHLRNVQILFGPVQNLRTTLTLMPAGTAEERANLAARLAAVPAAFAGYAESLSAGADRGLLAAPRQVDAVVAQFGSWLAADWFASFAADAGLPAGSADAATAALGTLREFLAREYRPRTAGVTDAVGEERYRVAVRRWTGADLDPREAYDWAWSEFHRILAEQRAETARILPGAAPREAMAHLETHGEVVVGLDAIRARLQGIMDDTIAALQGTHVDLAPELLRVEAMIAPEGSAAAPYYTQPSLDFSRPGRTWLPTLGRDRFPMWDLVSTWYHEGVPGHHLQLGQWALSAGELSTFQASAGMISGNLEGWALYAERLMDELGFLTDPGERLGYLDAQMMRAIRVIIDIGMHLELTVPADSPLHAGLTWTPELARDFFGAHCGRDAAFLDSELLRYLGGPGQAISYKLGERAWLAGRDAARRARGADFDLKAWHMAALSQGSLGLDDLEPELAAL</sequence>